<organism evidence="11 12">
    <name type="scientific">Thalassobaculum litoreum DSM 18839</name>
    <dbReference type="NCBI Taxonomy" id="1123362"/>
    <lineage>
        <taxon>Bacteria</taxon>
        <taxon>Pseudomonadati</taxon>
        <taxon>Pseudomonadota</taxon>
        <taxon>Alphaproteobacteria</taxon>
        <taxon>Rhodospirillales</taxon>
        <taxon>Thalassobaculaceae</taxon>
        <taxon>Thalassobaculum</taxon>
    </lineage>
</organism>
<protein>
    <recommendedName>
        <fullName evidence="9">TRAP transporter small permease protein</fullName>
    </recommendedName>
</protein>
<comment type="subunit">
    <text evidence="9">The complex comprises the extracytoplasmic solute receptor protein and the two transmembrane proteins.</text>
</comment>
<evidence type="ECO:0000259" key="10">
    <source>
        <dbReference type="Pfam" id="PF04290"/>
    </source>
</evidence>
<feature type="transmembrane region" description="Helical" evidence="9">
    <location>
        <begin position="88"/>
        <end position="110"/>
    </location>
</feature>
<keyword evidence="5 9" id="KW-0812">Transmembrane</keyword>
<comment type="subcellular location">
    <subcellularLocation>
        <location evidence="1 9">Cell inner membrane</location>
        <topology evidence="1 9">Multi-pass membrane protein</topology>
    </subcellularLocation>
</comment>
<keyword evidence="12" id="KW-1185">Reference proteome</keyword>
<feature type="transmembrane region" description="Helical" evidence="9">
    <location>
        <begin position="130"/>
        <end position="151"/>
    </location>
</feature>
<dbReference type="InterPro" id="IPR007387">
    <property type="entry name" value="TRAP_DctQ"/>
</dbReference>
<dbReference type="GO" id="GO:0005886">
    <property type="term" value="C:plasma membrane"/>
    <property type="evidence" value="ECO:0007669"/>
    <property type="project" value="UniProtKB-SubCell"/>
</dbReference>
<evidence type="ECO:0000256" key="7">
    <source>
        <dbReference type="ARBA" id="ARBA00023136"/>
    </source>
</evidence>
<evidence type="ECO:0000256" key="6">
    <source>
        <dbReference type="ARBA" id="ARBA00022989"/>
    </source>
</evidence>
<proteinExistence type="inferred from homology"/>
<dbReference type="InterPro" id="IPR055348">
    <property type="entry name" value="DctQ"/>
</dbReference>
<dbReference type="Pfam" id="PF04290">
    <property type="entry name" value="DctQ"/>
    <property type="match status" value="1"/>
</dbReference>
<evidence type="ECO:0000256" key="2">
    <source>
        <dbReference type="ARBA" id="ARBA00022448"/>
    </source>
</evidence>
<evidence type="ECO:0000256" key="8">
    <source>
        <dbReference type="ARBA" id="ARBA00038436"/>
    </source>
</evidence>
<evidence type="ECO:0000256" key="5">
    <source>
        <dbReference type="ARBA" id="ARBA00022692"/>
    </source>
</evidence>
<feature type="transmembrane region" description="Helical" evidence="9">
    <location>
        <begin position="12"/>
        <end position="30"/>
    </location>
</feature>
<evidence type="ECO:0000256" key="4">
    <source>
        <dbReference type="ARBA" id="ARBA00022519"/>
    </source>
</evidence>
<evidence type="ECO:0000256" key="3">
    <source>
        <dbReference type="ARBA" id="ARBA00022475"/>
    </source>
</evidence>
<feature type="domain" description="Tripartite ATP-independent periplasmic transporters DctQ component" evidence="10">
    <location>
        <begin position="28"/>
        <end position="158"/>
    </location>
</feature>
<keyword evidence="6 9" id="KW-1133">Transmembrane helix</keyword>
<evidence type="ECO:0000313" key="11">
    <source>
        <dbReference type="EMBL" id="SDG34837.1"/>
    </source>
</evidence>
<dbReference type="GO" id="GO:0022857">
    <property type="term" value="F:transmembrane transporter activity"/>
    <property type="evidence" value="ECO:0007669"/>
    <property type="project" value="UniProtKB-UniRule"/>
</dbReference>
<name>A0A8G2BL60_9PROT</name>
<dbReference type="Proteomes" id="UP000198615">
    <property type="component" value="Unassembled WGS sequence"/>
</dbReference>
<gene>
    <name evidence="11" type="ORF">SAMN05660686_04105</name>
</gene>
<dbReference type="PANTHER" id="PTHR35011:SF10">
    <property type="entry name" value="TRAP TRANSPORTER SMALL PERMEASE PROTEIN"/>
    <property type="match status" value="1"/>
</dbReference>
<reference evidence="11 12" key="1">
    <citation type="submission" date="2016-10" db="EMBL/GenBank/DDBJ databases">
        <authorList>
            <person name="Varghese N."/>
            <person name="Submissions S."/>
        </authorList>
    </citation>
    <scope>NUCLEOTIDE SEQUENCE [LARGE SCALE GENOMIC DNA]</scope>
    <source>
        <strain evidence="11 12">DSM 18839</strain>
    </source>
</reference>
<comment type="function">
    <text evidence="9">Part of the tripartite ATP-independent periplasmic (TRAP) transport system.</text>
</comment>
<keyword evidence="4 9" id="KW-0997">Cell inner membrane</keyword>
<comment type="similarity">
    <text evidence="8 9">Belongs to the TRAP transporter small permease family.</text>
</comment>
<keyword evidence="2 9" id="KW-0813">Transport</keyword>
<dbReference type="RefSeq" id="WP_028794428.1">
    <property type="nucleotide sequence ID" value="NZ_FNBW01000015.1"/>
</dbReference>
<keyword evidence="7 9" id="KW-0472">Membrane</keyword>
<keyword evidence="3" id="KW-1003">Cell membrane</keyword>
<evidence type="ECO:0000256" key="9">
    <source>
        <dbReference type="RuleBase" id="RU369079"/>
    </source>
</evidence>
<sequence>MVLFSGILRRLALTILLIGGVGTMAAMFLGTIEVVGTQILHTPVPGALELTESTMVLIVFGALCYAQIRRSHIRVELIYTNMGPRVRAGMDVFADLCGLVFFCLLLWQAYNEALYSLQIGEATVGLIRFPLYPARIILAVGTAMLILQLCLDLITDIRRIIDGSEIVLAEDYDPTRPQGTD</sequence>
<dbReference type="GO" id="GO:0015740">
    <property type="term" value="P:C4-dicarboxylate transport"/>
    <property type="evidence" value="ECO:0007669"/>
    <property type="project" value="TreeGrafter"/>
</dbReference>
<feature type="transmembrane region" description="Helical" evidence="9">
    <location>
        <begin position="50"/>
        <end position="68"/>
    </location>
</feature>
<evidence type="ECO:0000313" key="12">
    <source>
        <dbReference type="Proteomes" id="UP000198615"/>
    </source>
</evidence>
<comment type="caution">
    <text evidence="11">The sequence shown here is derived from an EMBL/GenBank/DDBJ whole genome shotgun (WGS) entry which is preliminary data.</text>
</comment>
<dbReference type="PANTHER" id="PTHR35011">
    <property type="entry name" value="2,3-DIKETO-L-GULONATE TRAP TRANSPORTER SMALL PERMEASE PROTEIN YIAM"/>
    <property type="match status" value="1"/>
</dbReference>
<dbReference type="AlphaFoldDB" id="A0A8G2BL60"/>
<accession>A0A8G2BL60</accession>
<dbReference type="EMBL" id="FNBW01000015">
    <property type="protein sequence ID" value="SDG34837.1"/>
    <property type="molecule type" value="Genomic_DNA"/>
</dbReference>
<evidence type="ECO:0000256" key="1">
    <source>
        <dbReference type="ARBA" id="ARBA00004429"/>
    </source>
</evidence>